<protein>
    <submittedName>
        <fullName evidence="2">Uncharacterized protein</fullName>
    </submittedName>
</protein>
<feature type="region of interest" description="Disordered" evidence="1">
    <location>
        <begin position="133"/>
        <end position="154"/>
    </location>
</feature>
<dbReference type="AlphaFoldDB" id="A0A1Q3AGT8"/>
<feature type="compositionally biased region" description="Basic and acidic residues" evidence="1">
    <location>
        <begin position="145"/>
        <end position="154"/>
    </location>
</feature>
<comment type="caution">
    <text evidence="2">The sequence shown here is derived from an EMBL/GenBank/DDBJ whole genome shotgun (WGS) entry which is preliminary data.</text>
</comment>
<proteinExistence type="predicted"/>
<dbReference type="EMBL" id="BDGX01000045">
    <property type="protein sequence ID" value="GAV54880.1"/>
    <property type="molecule type" value="Genomic_DNA"/>
</dbReference>
<name>A0A1Q3AGT8_ZYGRO</name>
<dbReference type="Proteomes" id="UP000187013">
    <property type="component" value="Unassembled WGS sequence"/>
</dbReference>
<accession>A0A1Q3AGT8</accession>
<evidence type="ECO:0000313" key="2">
    <source>
        <dbReference type="EMBL" id="GAV54880.1"/>
    </source>
</evidence>
<evidence type="ECO:0000313" key="3">
    <source>
        <dbReference type="Proteomes" id="UP000187013"/>
    </source>
</evidence>
<evidence type="ECO:0000256" key="1">
    <source>
        <dbReference type="SAM" id="MobiDB-lite"/>
    </source>
</evidence>
<sequence>MTDICRNQSVHDETPQKTESDYFDAFSNEESCLETDSCDESDDESLTNLRSCSIKGSKSKVMPILIHNHMEKKEGHVHVQIQTPTRKCSGGHRKIPRTPVPGRIDPLTERLRLNLQSAFEDLEIEQRKRLGQKGPLQLGNSSLLKKRETRDMAI</sequence>
<gene>
    <name evidence="2" type="ORF">ZYGR_0AS02030</name>
</gene>
<reference evidence="2 3" key="1">
    <citation type="submission" date="2016-08" db="EMBL/GenBank/DDBJ databases">
        <title>Draft genome sequence of allopolyploid Zygosaccharomyces rouxii.</title>
        <authorList>
            <person name="Watanabe J."/>
            <person name="Uehara K."/>
            <person name="Mogi Y."/>
            <person name="Tsukioka Y."/>
        </authorList>
    </citation>
    <scope>NUCLEOTIDE SEQUENCE [LARGE SCALE GENOMIC DNA]</scope>
    <source>
        <strain evidence="2 3">NBRC 110957</strain>
    </source>
</reference>
<dbReference type="OrthoDB" id="10606496at2759"/>
<organism evidence="2 3">
    <name type="scientific">Zygosaccharomyces rouxii</name>
    <dbReference type="NCBI Taxonomy" id="4956"/>
    <lineage>
        <taxon>Eukaryota</taxon>
        <taxon>Fungi</taxon>
        <taxon>Dikarya</taxon>
        <taxon>Ascomycota</taxon>
        <taxon>Saccharomycotina</taxon>
        <taxon>Saccharomycetes</taxon>
        <taxon>Saccharomycetales</taxon>
        <taxon>Saccharomycetaceae</taxon>
        <taxon>Zygosaccharomyces</taxon>
    </lineage>
</organism>